<reference evidence="1" key="2">
    <citation type="submission" date="2020-11" db="EMBL/GenBank/DDBJ databases">
        <authorList>
            <consortium name="DOE Joint Genome Institute"/>
            <person name="Kuo A."/>
            <person name="Miyauchi S."/>
            <person name="Kiss E."/>
            <person name="Drula E."/>
            <person name="Kohler A."/>
            <person name="Sanchez-Garcia M."/>
            <person name="Andreopoulos B."/>
            <person name="Barry K.W."/>
            <person name="Bonito G."/>
            <person name="Buee M."/>
            <person name="Carver A."/>
            <person name="Chen C."/>
            <person name="Cichocki N."/>
            <person name="Clum A."/>
            <person name="Culley D."/>
            <person name="Crous P.W."/>
            <person name="Fauchery L."/>
            <person name="Girlanda M."/>
            <person name="Hayes R."/>
            <person name="Keri Z."/>
            <person name="Labutti K."/>
            <person name="Lipzen A."/>
            <person name="Lombard V."/>
            <person name="Magnuson J."/>
            <person name="Maillard F."/>
            <person name="Morin E."/>
            <person name="Murat C."/>
            <person name="Nolan M."/>
            <person name="Ohm R."/>
            <person name="Pangilinan J."/>
            <person name="Pereira M."/>
            <person name="Perotto S."/>
            <person name="Peter M."/>
            <person name="Riley R."/>
            <person name="Sitrit Y."/>
            <person name="Stielow B."/>
            <person name="Szollosi G."/>
            <person name="Zifcakova L."/>
            <person name="Stursova M."/>
            <person name="Spatafora J.W."/>
            <person name="Tedersoo L."/>
            <person name="Vaario L.-M."/>
            <person name="Yamada A."/>
            <person name="Yan M."/>
            <person name="Wang P."/>
            <person name="Xu J."/>
            <person name="Bruns T."/>
            <person name="Baldrian P."/>
            <person name="Vilgalys R."/>
            <person name="Henrissat B."/>
            <person name="Grigoriev I.V."/>
            <person name="Hibbett D."/>
            <person name="Nagy L.G."/>
            <person name="Martin F.M."/>
        </authorList>
    </citation>
    <scope>NUCLEOTIDE SEQUENCE</scope>
    <source>
        <strain evidence="1">UH-Tt-Lm1</strain>
    </source>
</reference>
<evidence type="ECO:0008006" key="3">
    <source>
        <dbReference type="Google" id="ProtNLM"/>
    </source>
</evidence>
<reference evidence="1" key="1">
    <citation type="journal article" date="2020" name="Nat. Commun.">
        <title>Large-scale genome sequencing of mycorrhizal fungi provides insights into the early evolution of symbiotic traits.</title>
        <authorList>
            <person name="Miyauchi S."/>
            <person name="Kiss E."/>
            <person name="Kuo A."/>
            <person name="Drula E."/>
            <person name="Kohler A."/>
            <person name="Sanchez-Garcia M."/>
            <person name="Morin E."/>
            <person name="Andreopoulos B."/>
            <person name="Barry K.W."/>
            <person name="Bonito G."/>
            <person name="Buee M."/>
            <person name="Carver A."/>
            <person name="Chen C."/>
            <person name="Cichocki N."/>
            <person name="Clum A."/>
            <person name="Culley D."/>
            <person name="Crous P.W."/>
            <person name="Fauchery L."/>
            <person name="Girlanda M."/>
            <person name="Hayes R.D."/>
            <person name="Keri Z."/>
            <person name="LaButti K."/>
            <person name="Lipzen A."/>
            <person name="Lombard V."/>
            <person name="Magnuson J."/>
            <person name="Maillard F."/>
            <person name="Murat C."/>
            <person name="Nolan M."/>
            <person name="Ohm R.A."/>
            <person name="Pangilinan J."/>
            <person name="Pereira M.F."/>
            <person name="Perotto S."/>
            <person name="Peter M."/>
            <person name="Pfister S."/>
            <person name="Riley R."/>
            <person name="Sitrit Y."/>
            <person name="Stielow J.B."/>
            <person name="Szollosi G."/>
            <person name="Zifcakova L."/>
            <person name="Stursova M."/>
            <person name="Spatafora J.W."/>
            <person name="Tedersoo L."/>
            <person name="Vaario L.M."/>
            <person name="Yamada A."/>
            <person name="Yan M."/>
            <person name="Wang P."/>
            <person name="Xu J."/>
            <person name="Bruns T."/>
            <person name="Baldrian P."/>
            <person name="Vilgalys R."/>
            <person name="Dunand C."/>
            <person name="Henrissat B."/>
            <person name="Grigoriev I.V."/>
            <person name="Hibbett D."/>
            <person name="Nagy L.G."/>
            <person name="Martin F.M."/>
        </authorList>
    </citation>
    <scope>NUCLEOTIDE SEQUENCE</scope>
    <source>
        <strain evidence="1">UH-Tt-Lm1</strain>
    </source>
</reference>
<dbReference type="OrthoDB" id="3268380at2759"/>
<name>A0A9P6H581_9AGAM</name>
<organism evidence="1 2">
    <name type="scientific">Thelephora terrestris</name>
    <dbReference type="NCBI Taxonomy" id="56493"/>
    <lineage>
        <taxon>Eukaryota</taxon>
        <taxon>Fungi</taxon>
        <taxon>Dikarya</taxon>
        <taxon>Basidiomycota</taxon>
        <taxon>Agaricomycotina</taxon>
        <taxon>Agaricomycetes</taxon>
        <taxon>Thelephorales</taxon>
        <taxon>Thelephoraceae</taxon>
        <taxon>Thelephora</taxon>
    </lineage>
</organism>
<keyword evidence="2" id="KW-1185">Reference proteome</keyword>
<accession>A0A9P6H581</accession>
<evidence type="ECO:0000313" key="2">
    <source>
        <dbReference type="Proteomes" id="UP000736335"/>
    </source>
</evidence>
<proteinExistence type="predicted"/>
<sequence>MQGLPSDQNASLSMMGREINEGQIRELERKIEEGLGDIIQLKRARNSLLNISMRVPPELLGHIFLWRITPDTHLPHPVAAPKGSHAFLLVCHHWFEIGSHTPELWSYWGNDTAAWPLWYKRSRSTPVDLVLNGPVRGYYKDFFDKPTQDALQGLAKRDAVRSVQLLDRDDAIITSVLSALTLGGEGVESSSIESISLEDVDVSKFFARYRFPKLWHLKLSRKVQISSWEHLGLHTGALTTLSLTIENDIPVPTMPQLLSFLAANPRLENLTLHASTIPQDDGCRSTAPVPLRHLKKLLLGGIFHPVFRLLH</sequence>
<dbReference type="Proteomes" id="UP000736335">
    <property type="component" value="Unassembled WGS sequence"/>
</dbReference>
<evidence type="ECO:0000313" key="1">
    <source>
        <dbReference type="EMBL" id="KAF9779269.1"/>
    </source>
</evidence>
<protein>
    <recommendedName>
        <fullName evidence="3">F-box domain-containing protein</fullName>
    </recommendedName>
</protein>
<dbReference type="EMBL" id="WIUZ02000020">
    <property type="protein sequence ID" value="KAF9779269.1"/>
    <property type="molecule type" value="Genomic_DNA"/>
</dbReference>
<dbReference type="AlphaFoldDB" id="A0A9P6H581"/>
<gene>
    <name evidence="1" type="ORF">BJ322DRAFT_452086</name>
</gene>
<comment type="caution">
    <text evidence="1">The sequence shown here is derived from an EMBL/GenBank/DDBJ whole genome shotgun (WGS) entry which is preliminary data.</text>
</comment>